<proteinExistence type="predicted"/>
<comment type="caution">
    <text evidence="3">The sequence shown here is derived from an EMBL/GenBank/DDBJ whole genome shotgun (WGS) entry which is preliminary data.</text>
</comment>
<dbReference type="InterPro" id="IPR011331">
    <property type="entry name" value="Ribosomal_eL37/eL43"/>
</dbReference>
<keyword evidence="4" id="KW-1185">Reference proteome</keyword>
<keyword evidence="1" id="KW-0689">Ribosomal protein</keyword>
<evidence type="ECO:0000313" key="4">
    <source>
        <dbReference type="Proteomes" id="UP000323000"/>
    </source>
</evidence>
<protein>
    <submittedName>
        <fullName evidence="3">Uncharacterized protein</fullName>
    </submittedName>
</protein>
<reference evidence="4" key="1">
    <citation type="journal article" date="2019" name="Gigascience">
        <title>De novo genome assembly of the endangered Acer yangbiense, a plant species with extremely small populations endemic to Yunnan Province, China.</title>
        <authorList>
            <person name="Yang J."/>
            <person name="Wariss H.M."/>
            <person name="Tao L."/>
            <person name="Zhang R."/>
            <person name="Yun Q."/>
            <person name="Hollingsworth P."/>
            <person name="Dao Z."/>
            <person name="Luo G."/>
            <person name="Guo H."/>
            <person name="Ma Y."/>
            <person name="Sun W."/>
        </authorList>
    </citation>
    <scope>NUCLEOTIDE SEQUENCE [LARGE SCALE GENOMIC DNA]</scope>
    <source>
        <strain evidence="4">cv. Malutang</strain>
    </source>
</reference>
<gene>
    <name evidence="3" type="ORF">EZV62_001591</name>
</gene>
<evidence type="ECO:0000256" key="2">
    <source>
        <dbReference type="ARBA" id="ARBA00023274"/>
    </source>
</evidence>
<dbReference type="GO" id="GO:1990904">
    <property type="term" value="C:ribonucleoprotein complex"/>
    <property type="evidence" value="ECO:0007669"/>
    <property type="project" value="UniProtKB-KW"/>
</dbReference>
<name>A0A5C7IWW8_9ROSI</name>
<dbReference type="Pfam" id="PF01780">
    <property type="entry name" value="Ribosomal_L37ae"/>
    <property type="match status" value="1"/>
</dbReference>
<keyword evidence="2" id="KW-0687">Ribonucleoprotein</keyword>
<dbReference type="Gene3D" id="2.20.25.30">
    <property type="match status" value="1"/>
</dbReference>
<dbReference type="GO" id="GO:0005840">
    <property type="term" value="C:ribosome"/>
    <property type="evidence" value="ECO:0007669"/>
    <property type="project" value="UniProtKB-KW"/>
</dbReference>
<dbReference type="OrthoDB" id="10258345at2759"/>
<sequence>MKFFTSWFDTSNRNILSLKCSLMAFWDIETEGCGYLGMQGLWKVKAGGAYTLNTTSVVTARSTIRSLSEKTES</sequence>
<dbReference type="GO" id="GO:0003735">
    <property type="term" value="F:structural constituent of ribosome"/>
    <property type="evidence" value="ECO:0007669"/>
    <property type="project" value="InterPro"/>
</dbReference>
<accession>A0A5C7IWW8</accession>
<dbReference type="EMBL" id="VAHF01000001">
    <property type="protein sequence ID" value="TXG73012.1"/>
    <property type="molecule type" value="Genomic_DNA"/>
</dbReference>
<dbReference type="AlphaFoldDB" id="A0A5C7IWW8"/>
<dbReference type="InterPro" id="IPR002674">
    <property type="entry name" value="Ribosomal_eL43"/>
</dbReference>
<dbReference type="Proteomes" id="UP000323000">
    <property type="component" value="Chromosome 1"/>
</dbReference>
<evidence type="ECO:0000313" key="3">
    <source>
        <dbReference type="EMBL" id="TXG73012.1"/>
    </source>
</evidence>
<evidence type="ECO:0000256" key="1">
    <source>
        <dbReference type="ARBA" id="ARBA00022980"/>
    </source>
</evidence>
<organism evidence="3 4">
    <name type="scientific">Acer yangbiense</name>
    <dbReference type="NCBI Taxonomy" id="1000413"/>
    <lineage>
        <taxon>Eukaryota</taxon>
        <taxon>Viridiplantae</taxon>
        <taxon>Streptophyta</taxon>
        <taxon>Embryophyta</taxon>
        <taxon>Tracheophyta</taxon>
        <taxon>Spermatophyta</taxon>
        <taxon>Magnoliopsida</taxon>
        <taxon>eudicotyledons</taxon>
        <taxon>Gunneridae</taxon>
        <taxon>Pentapetalae</taxon>
        <taxon>rosids</taxon>
        <taxon>malvids</taxon>
        <taxon>Sapindales</taxon>
        <taxon>Sapindaceae</taxon>
        <taxon>Hippocastanoideae</taxon>
        <taxon>Acereae</taxon>
        <taxon>Acer</taxon>
    </lineage>
</organism>
<dbReference type="GO" id="GO:0006412">
    <property type="term" value="P:translation"/>
    <property type="evidence" value="ECO:0007669"/>
    <property type="project" value="InterPro"/>
</dbReference>